<evidence type="ECO:0000313" key="4">
    <source>
        <dbReference type="EMBL" id="TFJ80306.1"/>
    </source>
</evidence>
<feature type="domain" description="Thioesterase" evidence="3">
    <location>
        <begin position="185"/>
        <end position="353"/>
    </location>
</feature>
<dbReference type="Proteomes" id="UP000355283">
    <property type="component" value="Unassembled WGS sequence"/>
</dbReference>
<dbReference type="AlphaFoldDB" id="A0A4D9CNK4"/>
<dbReference type="InterPro" id="IPR001031">
    <property type="entry name" value="Thioesterase"/>
</dbReference>
<dbReference type="PANTHER" id="PTHR11487:SF0">
    <property type="entry name" value="S-ACYL FATTY ACID SYNTHASE THIOESTERASE, MEDIUM CHAIN"/>
    <property type="match status" value="1"/>
</dbReference>
<dbReference type="PANTHER" id="PTHR11487">
    <property type="entry name" value="THIOESTERASE"/>
    <property type="match status" value="1"/>
</dbReference>
<accession>A0A4D9CNK4</accession>
<evidence type="ECO:0000256" key="1">
    <source>
        <dbReference type="ARBA" id="ARBA00007169"/>
    </source>
</evidence>
<dbReference type="Pfam" id="PF00975">
    <property type="entry name" value="Thioesterase"/>
    <property type="match status" value="1"/>
</dbReference>
<dbReference type="InterPro" id="IPR012223">
    <property type="entry name" value="TEII"/>
</dbReference>
<dbReference type="InterPro" id="IPR029058">
    <property type="entry name" value="AB_hydrolase_fold"/>
</dbReference>
<dbReference type="OrthoDB" id="200782at2759"/>
<feature type="region of interest" description="Disordered" evidence="2">
    <location>
        <begin position="43"/>
        <end position="81"/>
    </location>
</feature>
<comment type="similarity">
    <text evidence="1">Belongs to the thioesterase family.</text>
</comment>
<comment type="caution">
    <text evidence="4">The sequence shown here is derived from an EMBL/GenBank/DDBJ whole genome shotgun (WGS) entry which is preliminary data.</text>
</comment>
<dbReference type="GO" id="GO:0008610">
    <property type="term" value="P:lipid biosynthetic process"/>
    <property type="evidence" value="ECO:0007669"/>
    <property type="project" value="TreeGrafter"/>
</dbReference>
<dbReference type="EMBL" id="SDOX01000175">
    <property type="protein sequence ID" value="TFJ80306.1"/>
    <property type="molecule type" value="Genomic_DNA"/>
</dbReference>
<keyword evidence="5" id="KW-1185">Reference proteome</keyword>
<evidence type="ECO:0000256" key="2">
    <source>
        <dbReference type="SAM" id="MobiDB-lite"/>
    </source>
</evidence>
<name>A0A4D9CNK4_9STRA</name>
<evidence type="ECO:0000313" key="5">
    <source>
        <dbReference type="Proteomes" id="UP000355283"/>
    </source>
</evidence>
<reference evidence="4 5" key="1">
    <citation type="submission" date="2019-01" db="EMBL/GenBank/DDBJ databases">
        <title>Nuclear Genome Assembly of the Microalgal Biofuel strain Nannochloropsis salina CCMP1776.</title>
        <authorList>
            <person name="Hovde B."/>
        </authorList>
    </citation>
    <scope>NUCLEOTIDE SEQUENCE [LARGE SCALE GENOMIC DNA]</scope>
    <source>
        <strain evidence="4 5">CCMP1776</strain>
    </source>
</reference>
<gene>
    <name evidence="4" type="ORF">NSK_008449</name>
</gene>
<sequence length="359" mass="39181">MVFDRVQPPIKLFHYRLAEASDFIAWHTGQSVTNMGNKPYKTGLKSEPCSTPAATATASAPAPPSANTGCHSGSKPPAGKLIQAPMPLSEAKRWFVCRAPRPEAKFRMLCLAWAGGNSSIYRTWDLGSEVEVVAVELPGRNARVKETPLKNFHLLVSRLLHAMELVGYLPSSPSSSLPPSTSPPPLKPLLLFGHSFGAMLVTHLAQALRERRKNEGESVDVPLVLVSGMAPLDKRGGSTGVSAMSDDAMIQYLVKMGGIPSEVAASRELMNVFLPAFRGDYTAIDNYVYTPLPALPFRLVAFAGENDARASKEIMEGWVKMTTHEKDFAVDVFPGGHFFIKEHTSMVLERIGQRVRLIK</sequence>
<evidence type="ECO:0000259" key="3">
    <source>
        <dbReference type="Pfam" id="PF00975"/>
    </source>
</evidence>
<protein>
    <recommendedName>
        <fullName evidence="3">Thioesterase domain-containing protein</fullName>
    </recommendedName>
</protein>
<dbReference type="SUPFAM" id="SSF53474">
    <property type="entry name" value="alpha/beta-Hydrolases"/>
    <property type="match status" value="1"/>
</dbReference>
<proteinExistence type="inferred from homology"/>
<feature type="compositionally biased region" description="Low complexity" evidence="2">
    <location>
        <begin position="50"/>
        <end position="60"/>
    </location>
</feature>
<organism evidence="4 5">
    <name type="scientific">Nannochloropsis salina CCMP1776</name>
    <dbReference type="NCBI Taxonomy" id="1027361"/>
    <lineage>
        <taxon>Eukaryota</taxon>
        <taxon>Sar</taxon>
        <taxon>Stramenopiles</taxon>
        <taxon>Ochrophyta</taxon>
        <taxon>Eustigmatophyceae</taxon>
        <taxon>Eustigmatales</taxon>
        <taxon>Monodopsidaceae</taxon>
        <taxon>Microchloropsis</taxon>
        <taxon>Microchloropsis salina</taxon>
    </lineage>
</organism>
<dbReference type="Gene3D" id="3.40.50.1820">
    <property type="entry name" value="alpha/beta hydrolase"/>
    <property type="match status" value="1"/>
</dbReference>